<comment type="caution">
    <text evidence="11">The sequence shown here is derived from an EMBL/GenBank/DDBJ whole genome shotgun (WGS) entry which is preliminary data.</text>
</comment>
<comment type="pathway">
    <text evidence="3">Siderophore biosynthesis.</text>
</comment>
<dbReference type="RefSeq" id="WP_344443900.1">
    <property type="nucleotide sequence ID" value="NZ_BAAALF010000092.1"/>
</dbReference>
<protein>
    <recommendedName>
        <fullName evidence="7">N-(2-amino-2-carboxyethyl)-L-glutamate synthase</fullName>
        <ecNumber evidence="6">2.5.1.140</ecNumber>
    </recommendedName>
</protein>
<dbReference type="Gene3D" id="3.40.50.1100">
    <property type="match status" value="2"/>
</dbReference>
<evidence type="ECO:0000256" key="3">
    <source>
        <dbReference type="ARBA" id="ARBA00004924"/>
    </source>
</evidence>
<dbReference type="EC" id="2.5.1.140" evidence="6"/>
<accession>A0ABP4H7C3</accession>
<dbReference type="InterPro" id="IPR001216">
    <property type="entry name" value="P-phosphate_BS"/>
</dbReference>
<dbReference type="EMBL" id="BAAALF010000092">
    <property type="protein sequence ID" value="GAA1250836.1"/>
    <property type="molecule type" value="Genomic_DNA"/>
</dbReference>
<evidence type="ECO:0000256" key="6">
    <source>
        <dbReference type="ARBA" id="ARBA00012331"/>
    </source>
</evidence>
<keyword evidence="12" id="KW-1185">Reference proteome</keyword>
<evidence type="ECO:0000256" key="4">
    <source>
        <dbReference type="ARBA" id="ARBA00008519"/>
    </source>
</evidence>
<dbReference type="InterPro" id="IPR050214">
    <property type="entry name" value="Cys_Synth/Cystath_Beta-Synth"/>
</dbReference>
<comment type="similarity">
    <text evidence="4">Belongs to the cysteine synthase/cystathionine beta-synthase family. SbnA subfamily.</text>
</comment>
<evidence type="ECO:0000256" key="5">
    <source>
        <dbReference type="ARBA" id="ARBA00011738"/>
    </source>
</evidence>
<evidence type="ECO:0000313" key="11">
    <source>
        <dbReference type="EMBL" id="GAA1250836.1"/>
    </source>
</evidence>
<evidence type="ECO:0000313" key="12">
    <source>
        <dbReference type="Proteomes" id="UP001500037"/>
    </source>
</evidence>
<gene>
    <name evidence="11" type="primary">sbnA_4</name>
    <name evidence="11" type="ORF">GCM10009665_46900</name>
</gene>
<evidence type="ECO:0000256" key="1">
    <source>
        <dbReference type="ARBA" id="ARBA00001933"/>
    </source>
</evidence>
<organism evidence="11 12">
    <name type="scientific">Kitasatospora nipponensis</name>
    <dbReference type="NCBI Taxonomy" id="258049"/>
    <lineage>
        <taxon>Bacteria</taxon>
        <taxon>Bacillati</taxon>
        <taxon>Actinomycetota</taxon>
        <taxon>Actinomycetes</taxon>
        <taxon>Kitasatosporales</taxon>
        <taxon>Streptomycetaceae</taxon>
        <taxon>Kitasatospora</taxon>
    </lineage>
</organism>
<keyword evidence="8" id="KW-0808">Transferase</keyword>
<keyword evidence="9" id="KW-0663">Pyridoxal phosphate</keyword>
<comment type="cofactor">
    <cofactor evidence="1">
        <name>pyridoxal 5'-phosphate</name>
        <dbReference type="ChEBI" id="CHEBI:597326"/>
    </cofactor>
</comment>
<feature type="domain" description="Tryptophan synthase beta chain-like PALP" evidence="10">
    <location>
        <begin position="12"/>
        <end position="299"/>
    </location>
</feature>
<dbReference type="CDD" id="cd01561">
    <property type="entry name" value="CBS_like"/>
    <property type="match status" value="1"/>
</dbReference>
<evidence type="ECO:0000256" key="8">
    <source>
        <dbReference type="ARBA" id="ARBA00022679"/>
    </source>
</evidence>
<evidence type="ECO:0000256" key="7">
    <source>
        <dbReference type="ARBA" id="ARBA00016985"/>
    </source>
</evidence>
<dbReference type="Proteomes" id="UP001500037">
    <property type="component" value="Unassembled WGS sequence"/>
</dbReference>
<dbReference type="InterPro" id="IPR001926">
    <property type="entry name" value="TrpB-like_PALP"/>
</dbReference>
<dbReference type="InterPro" id="IPR036052">
    <property type="entry name" value="TrpB-like_PALP_sf"/>
</dbReference>
<proteinExistence type="inferred from homology"/>
<comment type="function">
    <text evidence="2">Catalyzes the synthesis of N-((2S)-2-amino-2-carboxyethyl)-L-glutamate (ACEGA) from O-phospho-L-serine and L-glutamate. Involved in the biosynthesis of L-2,3-diaminopropionic acid (L-Dap), a precursor of staphyloferrin B and antibiotics.</text>
</comment>
<name>A0ABP4H7C3_9ACTN</name>
<comment type="subunit">
    <text evidence="5">Homodimer.</text>
</comment>
<dbReference type="NCBIfam" id="TIGR03945">
    <property type="entry name" value="PLP_SbnA_fam"/>
    <property type="match status" value="1"/>
</dbReference>
<evidence type="ECO:0000256" key="9">
    <source>
        <dbReference type="ARBA" id="ARBA00022898"/>
    </source>
</evidence>
<reference evidence="12" key="1">
    <citation type="journal article" date="2019" name="Int. J. Syst. Evol. Microbiol.">
        <title>The Global Catalogue of Microorganisms (GCM) 10K type strain sequencing project: providing services to taxonomists for standard genome sequencing and annotation.</title>
        <authorList>
            <consortium name="The Broad Institute Genomics Platform"/>
            <consortium name="The Broad Institute Genome Sequencing Center for Infectious Disease"/>
            <person name="Wu L."/>
            <person name="Ma J."/>
        </authorList>
    </citation>
    <scope>NUCLEOTIDE SEQUENCE [LARGE SCALE GENOMIC DNA]</scope>
    <source>
        <strain evidence="12">JCM 13004</strain>
    </source>
</reference>
<dbReference type="Pfam" id="PF00291">
    <property type="entry name" value="PALP"/>
    <property type="match status" value="1"/>
</dbReference>
<dbReference type="InterPro" id="IPR023927">
    <property type="entry name" value="SbnA"/>
</dbReference>
<sequence>MARRALHGLPAVIGGTPLIELQHLVPEFRSRLLVKTERFNPGGSIKDRTALAMLLGAIESGDLDPERSVVIESSSGNLGVGLAQICRYFGLRFICVVDAKTTSRNLELLRAYQAEVEVVSRPDEESGEFLPARLRRVRELLAAIPHAYWPNQYANPNNPRAHQQTMREIAQALEDRVDYLFASVGTFGTLRGCAEYIRTHRLGTRIIGVDAVGSVIFDQPPAPRLLPGHGASIRPPLTDASLVDEVVHVSDLEAVVGCRRLLRREAVLAGGSSGAVTAALLGYRDRIPAGSTCVLIYPDGGDRYLDTIFNDAWVTEKFGEVAHLWKDALPPAAATPAAGAQPVG</sequence>
<dbReference type="PANTHER" id="PTHR10314">
    <property type="entry name" value="CYSTATHIONINE BETA-SYNTHASE"/>
    <property type="match status" value="1"/>
</dbReference>
<evidence type="ECO:0000256" key="2">
    <source>
        <dbReference type="ARBA" id="ARBA00004056"/>
    </source>
</evidence>
<evidence type="ECO:0000259" key="10">
    <source>
        <dbReference type="Pfam" id="PF00291"/>
    </source>
</evidence>
<dbReference type="SUPFAM" id="SSF53686">
    <property type="entry name" value="Tryptophan synthase beta subunit-like PLP-dependent enzymes"/>
    <property type="match status" value="1"/>
</dbReference>
<dbReference type="PROSITE" id="PS00901">
    <property type="entry name" value="CYS_SYNTHASE"/>
    <property type="match status" value="1"/>
</dbReference>